<sequence length="47" mass="5583">MERKKKQMIEKLKTSEFIATVQPPSSSYGSFLEHLLYIKCFNNEYQP</sequence>
<keyword evidence="4" id="KW-1185">Reference proteome</keyword>
<dbReference type="EMBL" id="CAJNOH010006819">
    <property type="protein sequence ID" value="CAF1442034.1"/>
    <property type="molecule type" value="Genomic_DNA"/>
</dbReference>
<comment type="caution">
    <text evidence="1">The sequence shown here is derived from an EMBL/GenBank/DDBJ whole genome shotgun (WGS) entry which is preliminary data.</text>
</comment>
<accession>A0A815NRY6</accession>
<evidence type="ECO:0000313" key="4">
    <source>
        <dbReference type="Proteomes" id="UP000663870"/>
    </source>
</evidence>
<dbReference type="EMBL" id="CAJNOL010008428">
    <property type="protein sequence ID" value="CAF1636201.1"/>
    <property type="molecule type" value="Genomic_DNA"/>
</dbReference>
<dbReference type="Proteomes" id="UP000663854">
    <property type="component" value="Unassembled WGS sequence"/>
</dbReference>
<organism evidence="1 3">
    <name type="scientific">Rotaria sordida</name>
    <dbReference type="NCBI Taxonomy" id="392033"/>
    <lineage>
        <taxon>Eukaryota</taxon>
        <taxon>Metazoa</taxon>
        <taxon>Spiralia</taxon>
        <taxon>Gnathifera</taxon>
        <taxon>Rotifera</taxon>
        <taxon>Eurotatoria</taxon>
        <taxon>Bdelloidea</taxon>
        <taxon>Philodinida</taxon>
        <taxon>Philodinidae</taxon>
        <taxon>Rotaria</taxon>
    </lineage>
</organism>
<protein>
    <submittedName>
        <fullName evidence="1">Uncharacterized protein</fullName>
    </submittedName>
</protein>
<evidence type="ECO:0000313" key="3">
    <source>
        <dbReference type="Proteomes" id="UP000663854"/>
    </source>
</evidence>
<dbReference type="AlphaFoldDB" id="A0A815NRY6"/>
<evidence type="ECO:0000313" key="1">
    <source>
        <dbReference type="EMBL" id="CAF1442034.1"/>
    </source>
</evidence>
<dbReference type="Proteomes" id="UP000663870">
    <property type="component" value="Unassembled WGS sequence"/>
</dbReference>
<gene>
    <name evidence="2" type="ORF">JXQ802_LOCUS52523</name>
    <name evidence="1" type="ORF">PYM288_LOCUS36186</name>
</gene>
<evidence type="ECO:0000313" key="2">
    <source>
        <dbReference type="EMBL" id="CAF1636201.1"/>
    </source>
</evidence>
<reference evidence="1" key="1">
    <citation type="submission" date="2021-02" db="EMBL/GenBank/DDBJ databases">
        <authorList>
            <person name="Nowell W R."/>
        </authorList>
    </citation>
    <scope>NUCLEOTIDE SEQUENCE</scope>
</reference>
<feature type="non-terminal residue" evidence="1">
    <location>
        <position position="47"/>
    </location>
</feature>
<proteinExistence type="predicted"/>
<name>A0A815NRY6_9BILA</name>